<gene>
    <name evidence="2" type="ORF">MSAN_02431800</name>
</gene>
<accession>A0A8H6X2D9</accession>
<feature type="compositionally biased region" description="Gly residues" evidence="1">
    <location>
        <begin position="266"/>
        <end position="276"/>
    </location>
</feature>
<keyword evidence="3" id="KW-1185">Reference proteome</keyword>
<feature type="compositionally biased region" description="Basic residues" evidence="1">
    <location>
        <begin position="115"/>
        <end position="124"/>
    </location>
</feature>
<evidence type="ECO:0000313" key="2">
    <source>
        <dbReference type="EMBL" id="KAF7332806.1"/>
    </source>
</evidence>
<sequence>MSPLCGGGARHIRRSTSTSLARSPMLFLILMPTSERHAYVGAEDFDGTPRGFRSSSTLRFRLQLRLLQLRLRSRLAFCLRLRLREGRLWLRGRLRGCGGRIARRRRSSGCTSRPSRARGCRRRRRDEARRSRAGSGNEMGGFQRREPYKPFGPTPSGPPPHPSTRSPVLPLFDIDTPFSMASPGLSSRYRRRGTGVPASRKAWVALSAASGPAPAGPPLDTLSSPPFHRHAIQPPLRHALQLSQSSTVNEHGGYGEVAKWGEREGGGVVGGEEGYS</sequence>
<evidence type="ECO:0000256" key="1">
    <source>
        <dbReference type="SAM" id="MobiDB-lite"/>
    </source>
</evidence>
<dbReference type="Proteomes" id="UP000623467">
    <property type="component" value="Unassembled WGS sequence"/>
</dbReference>
<name>A0A8H6X2D9_9AGAR</name>
<protein>
    <submittedName>
        <fullName evidence="2">Uncharacterized protein</fullName>
    </submittedName>
</protein>
<feature type="region of interest" description="Disordered" evidence="1">
    <location>
        <begin position="102"/>
        <end position="172"/>
    </location>
</feature>
<dbReference type="AlphaFoldDB" id="A0A8H6X2D9"/>
<reference evidence="2" key="1">
    <citation type="submission" date="2020-05" db="EMBL/GenBank/DDBJ databases">
        <title>Mycena genomes resolve the evolution of fungal bioluminescence.</title>
        <authorList>
            <person name="Tsai I.J."/>
        </authorList>
    </citation>
    <scope>NUCLEOTIDE SEQUENCE</scope>
    <source>
        <strain evidence="2">160909Yilan</strain>
    </source>
</reference>
<feature type="region of interest" description="Disordered" evidence="1">
    <location>
        <begin position="244"/>
        <end position="276"/>
    </location>
</feature>
<feature type="compositionally biased region" description="Pro residues" evidence="1">
    <location>
        <begin position="150"/>
        <end position="162"/>
    </location>
</feature>
<proteinExistence type="predicted"/>
<organism evidence="2 3">
    <name type="scientific">Mycena sanguinolenta</name>
    <dbReference type="NCBI Taxonomy" id="230812"/>
    <lineage>
        <taxon>Eukaryota</taxon>
        <taxon>Fungi</taxon>
        <taxon>Dikarya</taxon>
        <taxon>Basidiomycota</taxon>
        <taxon>Agaricomycotina</taxon>
        <taxon>Agaricomycetes</taxon>
        <taxon>Agaricomycetidae</taxon>
        <taxon>Agaricales</taxon>
        <taxon>Marasmiineae</taxon>
        <taxon>Mycenaceae</taxon>
        <taxon>Mycena</taxon>
    </lineage>
</organism>
<evidence type="ECO:0000313" key="3">
    <source>
        <dbReference type="Proteomes" id="UP000623467"/>
    </source>
</evidence>
<comment type="caution">
    <text evidence="2">The sequence shown here is derived from an EMBL/GenBank/DDBJ whole genome shotgun (WGS) entry which is preliminary data.</text>
</comment>
<dbReference type="EMBL" id="JACAZH010000059">
    <property type="protein sequence ID" value="KAF7332806.1"/>
    <property type="molecule type" value="Genomic_DNA"/>
</dbReference>